<evidence type="ECO:0000259" key="2">
    <source>
        <dbReference type="SMART" id="SM00245"/>
    </source>
</evidence>
<dbReference type="Pfam" id="PF14684">
    <property type="entry name" value="Tricorn_C1"/>
    <property type="match status" value="1"/>
</dbReference>
<accession>A0A948RXE2</accession>
<keyword evidence="1" id="KW-0812">Transmembrane</keyword>
<reference evidence="3" key="1">
    <citation type="submission" date="2021-05" db="EMBL/GenBank/DDBJ databases">
        <title>Energy efficiency and biological interactions define the core microbiome of deep oligotrophic groundwater.</title>
        <authorList>
            <person name="Mehrshad M."/>
            <person name="Lopez-Fernandez M."/>
            <person name="Bell E."/>
            <person name="Bernier-Latmani R."/>
            <person name="Bertilsson S."/>
            <person name="Dopson M."/>
        </authorList>
    </citation>
    <scope>NUCLEOTIDE SEQUENCE</scope>
    <source>
        <strain evidence="3">Modern_marine.mb.64</strain>
    </source>
</reference>
<sequence length="460" mass="50707">MILRTPTGSSKQTGIAGIRFAAPVLLVFMFCLTMIGCTTGPKGPGADLENSRPLTEEQRRLNIESFEYIWQTINDKYWDPEMGGLDWQSIHDELYPSIEKAKTMEEARQPMFELVSKLGKSHFQIFPADLYEDINPDGTVDKGDGATGMHIRVVDKQALVVSVEPSSPAGQLGIRPGWEILRIGGIEIRPKLEELFEKFGDKTFDDYIYSGAIDSRLHRQIGDTVSVQFLDGRNNKKDLEIVLAEAKGKRAQFGNLPATHVWVETKRLDENIGYIAFNFFLDPMLVMMSVNTAMDEFQDCRGIIIDLRGNPGGIGSMAMGIAGWFIDEKGYRLGTMTTREGEIKFVVSPRAHTFNGPLAVLIDGLSASTSEILAGGLRDLERAQLFGEQTAGAALPSMIEKLPNGDGFQYAIADYVSKSGDTLEGAGVLPHVEVVPTREKLLQGGDPILDSAVDWMLETH</sequence>
<organism evidence="3 4">
    <name type="scientific">Eiseniibacteriota bacterium</name>
    <dbReference type="NCBI Taxonomy" id="2212470"/>
    <lineage>
        <taxon>Bacteria</taxon>
        <taxon>Candidatus Eiseniibacteriota</taxon>
    </lineage>
</organism>
<dbReference type="InterPro" id="IPR028204">
    <property type="entry name" value="Tricorn_C1"/>
</dbReference>
<dbReference type="GO" id="GO:0030288">
    <property type="term" value="C:outer membrane-bounded periplasmic space"/>
    <property type="evidence" value="ECO:0007669"/>
    <property type="project" value="TreeGrafter"/>
</dbReference>
<evidence type="ECO:0000313" key="4">
    <source>
        <dbReference type="Proteomes" id="UP000777784"/>
    </source>
</evidence>
<dbReference type="InterPro" id="IPR029045">
    <property type="entry name" value="ClpP/crotonase-like_dom_sf"/>
</dbReference>
<dbReference type="SUPFAM" id="SSF52096">
    <property type="entry name" value="ClpP/crotonase"/>
    <property type="match status" value="1"/>
</dbReference>
<dbReference type="Gene3D" id="2.30.42.10">
    <property type="match status" value="1"/>
</dbReference>
<dbReference type="GO" id="GO:0006508">
    <property type="term" value="P:proteolysis"/>
    <property type="evidence" value="ECO:0007669"/>
    <property type="project" value="InterPro"/>
</dbReference>
<protein>
    <recommendedName>
        <fullName evidence="2">Tail specific protease domain-containing protein</fullName>
    </recommendedName>
</protein>
<proteinExistence type="predicted"/>
<dbReference type="SMART" id="SM00245">
    <property type="entry name" value="TSPc"/>
    <property type="match status" value="1"/>
</dbReference>
<dbReference type="PANTHER" id="PTHR32060:SF30">
    <property type="entry name" value="CARBOXY-TERMINAL PROCESSING PROTEASE CTPA"/>
    <property type="match status" value="1"/>
</dbReference>
<dbReference type="EMBL" id="JAHJDP010000037">
    <property type="protein sequence ID" value="MBU2690807.1"/>
    <property type="molecule type" value="Genomic_DNA"/>
</dbReference>
<keyword evidence="1" id="KW-0472">Membrane</keyword>
<dbReference type="GO" id="GO:0008236">
    <property type="term" value="F:serine-type peptidase activity"/>
    <property type="evidence" value="ECO:0007669"/>
    <property type="project" value="InterPro"/>
</dbReference>
<comment type="caution">
    <text evidence="3">The sequence shown here is derived from an EMBL/GenBank/DDBJ whole genome shotgun (WGS) entry which is preliminary data.</text>
</comment>
<keyword evidence="1" id="KW-1133">Transmembrane helix</keyword>
<gene>
    <name evidence="3" type="ORF">KJ970_07740</name>
</gene>
<evidence type="ECO:0000313" key="3">
    <source>
        <dbReference type="EMBL" id="MBU2690807.1"/>
    </source>
</evidence>
<name>A0A948RXE2_UNCEI</name>
<dbReference type="SUPFAM" id="SSF50156">
    <property type="entry name" value="PDZ domain-like"/>
    <property type="match status" value="1"/>
</dbReference>
<dbReference type="Gene3D" id="3.30.750.44">
    <property type="match status" value="1"/>
</dbReference>
<dbReference type="GO" id="GO:0007165">
    <property type="term" value="P:signal transduction"/>
    <property type="evidence" value="ECO:0007669"/>
    <property type="project" value="TreeGrafter"/>
</dbReference>
<dbReference type="CDD" id="cd07562">
    <property type="entry name" value="Peptidase_S41_TRI"/>
    <property type="match status" value="1"/>
</dbReference>
<evidence type="ECO:0000256" key="1">
    <source>
        <dbReference type="SAM" id="Phobius"/>
    </source>
</evidence>
<dbReference type="Pfam" id="PF03572">
    <property type="entry name" value="Peptidase_S41"/>
    <property type="match status" value="1"/>
</dbReference>
<dbReference type="InterPro" id="IPR036034">
    <property type="entry name" value="PDZ_sf"/>
</dbReference>
<dbReference type="GO" id="GO:0004175">
    <property type="term" value="F:endopeptidase activity"/>
    <property type="evidence" value="ECO:0007669"/>
    <property type="project" value="TreeGrafter"/>
</dbReference>
<dbReference type="AlphaFoldDB" id="A0A948RXE2"/>
<dbReference type="PANTHER" id="PTHR32060">
    <property type="entry name" value="TAIL-SPECIFIC PROTEASE"/>
    <property type="match status" value="1"/>
</dbReference>
<feature type="domain" description="Tail specific protease" evidence="2">
    <location>
        <begin position="236"/>
        <end position="435"/>
    </location>
</feature>
<dbReference type="Gene3D" id="3.90.226.10">
    <property type="entry name" value="2-enoyl-CoA Hydratase, Chain A, domain 1"/>
    <property type="match status" value="1"/>
</dbReference>
<dbReference type="Proteomes" id="UP000777784">
    <property type="component" value="Unassembled WGS sequence"/>
</dbReference>
<feature type="transmembrane region" description="Helical" evidence="1">
    <location>
        <begin position="20"/>
        <end position="41"/>
    </location>
</feature>
<dbReference type="InterPro" id="IPR005151">
    <property type="entry name" value="Tail-specific_protease"/>
</dbReference>